<accession>A0A3G2R0H5</accession>
<feature type="transmembrane region" description="Helical" evidence="1">
    <location>
        <begin position="169"/>
        <end position="193"/>
    </location>
</feature>
<keyword evidence="1" id="KW-1133">Transmembrane helix</keyword>
<dbReference type="AlphaFoldDB" id="A0A3G2R0H5"/>
<feature type="transmembrane region" description="Helical" evidence="1">
    <location>
        <begin position="96"/>
        <end position="115"/>
    </location>
</feature>
<dbReference type="EMBL" id="MH795131">
    <property type="protein sequence ID" value="AYO28611.1"/>
    <property type="molecule type" value="Genomic_DNA"/>
</dbReference>
<dbReference type="RefSeq" id="YP_009545450.1">
    <property type="nucleotide sequence ID" value="NC_040135.1"/>
</dbReference>
<feature type="transmembrane region" description="Helical" evidence="1">
    <location>
        <begin position="122"/>
        <end position="140"/>
    </location>
</feature>
<dbReference type="GeneID" id="38571969"/>
<geneLocation type="plastid" evidence="2"/>
<name>A0A3G2R0H5_9STRA</name>
<protein>
    <submittedName>
        <fullName evidence="2">Uncharacterized protein</fullName>
    </submittedName>
</protein>
<keyword evidence="2" id="KW-0934">Plastid</keyword>
<dbReference type="EMBL" id="MH795131">
    <property type="protein sequence ID" value="AYO28604.1"/>
    <property type="molecule type" value="Genomic_DNA"/>
</dbReference>
<proteinExistence type="predicted"/>
<evidence type="ECO:0000256" key="1">
    <source>
        <dbReference type="SAM" id="Phobius"/>
    </source>
</evidence>
<reference evidence="2" key="1">
    <citation type="submission" date="2018-08" db="EMBL/GenBank/DDBJ databases">
        <title>Comparative Plastid Genomics of Synurophyceae: Evolutionary Evidence of Lateral Gene Transfer and Inverted Repeat Dynamics.</title>
        <authorList>
            <person name="Kim J.I."/>
            <person name="Shin H."/>
            <person name="Skaloud P."/>
            <person name="Jung J."/>
            <person name="Yoon H.S."/>
            <person name="Archibald J.M."/>
            <person name="Shin W."/>
        </authorList>
    </citation>
    <scope>NUCLEOTIDE SEQUENCE</scope>
    <source>
        <strain evidence="2">CCMP1782</strain>
    </source>
</reference>
<dbReference type="RefSeq" id="YP_009545457.1">
    <property type="nucleotide sequence ID" value="NC_040135.1"/>
</dbReference>
<keyword evidence="1" id="KW-0472">Membrane</keyword>
<feature type="transmembrane region" description="Helical" evidence="1">
    <location>
        <begin position="40"/>
        <end position="58"/>
    </location>
</feature>
<evidence type="ECO:0000313" key="2">
    <source>
        <dbReference type="EMBL" id="AYO28611.1"/>
    </source>
</evidence>
<dbReference type="GeneID" id="38571975"/>
<sequence>MRQPLSFWEQFLQKVKQRGKSILNFFQSISEKYSNISQNIQLTFLYFFAFIDLFYAILNSIFSLGYFPEILKVFFPFIQAILFSPVFQMWASPEKVFFLSYLVIEIMIVRSTFNFSKLVKYNVLLVFALLMLQGLAISYWDLLFHREIATSAAIWAIDKGPLLHIDKSVAVAFFLNTFIVFSLFYLYFYFCALQGKFATIPKMEWLTDSVAFWLHIRTPTMNIGNGNENEMEENSEGDENDD</sequence>
<keyword evidence="1" id="KW-0812">Transmembrane</keyword>
<organism evidence="2">
    <name type="scientific">Mallomonas splendens</name>
    <dbReference type="NCBI Taxonomy" id="52552"/>
    <lineage>
        <taxon>Eukaryota</taxon>
        <taxon>Sar</taxon>
        <taxon>Stramenopiles</taxon>
        <taxon>Ochrophyta</taxon>
        <taxon>Synurophyceae</taxon>
        <taxon>Synurales</taxon>
        <taxon>Mallomonadaceae</taxon>
        <taxon>Mallomonas</taxon>
    </lineage>
</organism>